<dbReference type="EMBL" id="BROD01000001">
    <property type="protein sequence ID" value="GKX65215.1"/>
    <property type="molecule type" value="Genomic_DNA"/>
</dbReference>
<reference evidence="1" key="1">
    <citation type="journal article" date="2025" name="Int. J. Syst. Evol. Microbiol.">
        <title>Inconstantimicrobium mannanitabidum sp. nov., a novel member of the family Clostridiaceae isolated from anoxic soil under the treatment of reductive soil disinfestation.</title>
        <authorList>
            <person name="Ueki A."/>
            <person name="Tonouchi A."/>
            <person name="Honma S."/>
            <person name="Kaku N."/>
            <person name="Ueki K."/>
        </authorList>
    </citation>
    <scope>NUCLEOTIDE SEQUENCE</scope>
    <source>
        <strain evidence="1">TW13</strain>
    </source>
</reference>
<gene>
    <name evidence="1" type="ORF">rsdtw13_04730</name>
</gene>
<accession>A0ACB5R7Z4</accession>
<sequence length="328" mass="36770">MEYVKFGKTDLNVSKLCLGTMGFGASNVGQHTWTLDEEKSKEIIKHALKLGINFIDTAIGYSGGTSEQYVGRAIKEYAKREDIILATKFFPRTKDEIANHISGKEHINKLLDMSLKNLATDYIDLYIYHMWDYNTPIEEVMETLNEAVKMGKVRHIGISNCYAWQIAKANSIAKMNGCAEFASIQGHYNLLFREEEREMIPYCKEENIAITPYSPLASGRLVKPPTETSKRLEEDSYAKGKYDATAEQDAIIIKRVAELAEKKGMTRIQIALGWLLSKVTAPVIGATKISHIDDAVSAVSVKLTPEELAYLEEAYVPHKLVGVMAENH</sequence>
<keyword evidence="2" id="KW-1185">Reference proteome</keyword>
<dbReference type="Proteomes" id="UP001058074">
    <property type="component" value="Unassembled WGS sequence"/>
</dbReference>
<proteinExistence type="predicted"/>
<protein>
    <submittedName>
        <fullName evidence="1">Tas protein</fullName>
    </submittedName>
</protein>
<comment type="caution">
    <text evidence="1">The sequence shown here is derived from an EMBL/GenBank/DDBJ whole genome shotgun (WGS) entry which is preliminary data.</text>
</comment>
<evidence type="ECO:0000313" key="2">
    <source>
        <dbReference type="Proteomes" id="UP001058074"/>
    </source>
</evidence>
<evidence type="ECO:0000313" key="1">
    <source>
        <dbReference type="EMBL" id="GKX65215.1"/>
    </source>
</evidence>
<name>A0ACB5R7Z4_9CLOT</name>
<organism evidence="1 2">
    <name type="scientific">Inconstantimicrobium mannanitabidum</name>
    <dbReference type="NCBI Taxonomy" id="1604901"/>
    <lineage>
        <taxon>Bacteria</taxon>
        <taxon>Bacillati</taxon>
        <taxon>Bacillota</taxon>
        <taxon>Clostridia</taxon>
        <taxon>Eubacteriales</taxon>
        <taxon>Clostridiaceae</taxon>
        <taxon>Inconstantimicrobium</taxon>
    </lineage>
</organism>